<dbReference type="STRING" id="983506.L8X3I4"/>
<comment type="caution">
    <text evidence="1">The sequence shown here is derived from an EMBL/GenBank/DDBJ whole genome shotgun (WGS) entry which is preliminary data.</text>
</comment>
<dbReference type="GO" id="GO:0043248">
    <property type="term" value="P:proteasome assembly"/>
    <property type="evidence" value="ECO:0007669"/>
    <property type="project" value="InterPro"/>
</dbReference>
<dbReference type="OrthoDB" id="5593278at2759"/>
<dbReference type="EMBL" id="AFRT01000276">
    <property type="protein sequence ID" value="ELU44760.1"/>
    <property type="molecule type" value="Genomic_DNA"/>
</dbReference>
<dbReference type="HOGENOM" id="CLU_105927_0_0_1"/>
<dbReference type="InterPro" id="IPR018788">
    <property type="entry name" value="Proteasome_assmbl_chp_3"/>
</dbReference>
<dbReference type="Gene3D" id="3.30.230.90">
    <property type="match status" value="1"/>
</dbReference>
<dbReference type="Proteomes" id="UP000011668">
    <property type="component" value="Unassembled WGS sequence"/>
</dbReference>
<keyword evidence="2" id="KW-1185">Reference proteome</keyword>
<organism evidence="1 2">
    <name type="scientific">Thanatephorus cucumeris (strain AG1-IA)</name>
    <name type="common">Rice sheath blight fungus</name>
    <name type="synonym">Rhizoctonia solani</name>
    <dbReference type="NCBI Taxonomy" id="983506"/>
    <lineage>
        <taxon>Eukaryota</taxon>
        <taxon>Fungi</taxon>
        <taxon>Dikarya</taxon>
        <taxon>Basidiomycota</taxon>
        <taxon>Agaricomycotina</taxon>
        <taxon>Agaricomycetes</taxon>
        <taxon>Cantharellales</taxon>
        <taxon>Ceratobasidiaceae</taxon>
        <taxon>Rhizoctonia</taxon>
        <taxon>Rhizoctonia solani AG-1</taxon>
    </lineage>
</organism>
<sequence length="160" mass="17515">MASIQRARVINGVPTNLIVHSFGDRILVSITQLGKIGCLIQASIPSSVPLLPPPPPPSLPPPPTAISLTPLVGYPPDPRSLTLFNLYASQAASIAWSKAGQLNRRPVIVGLALKRTKIPSTREDIDDDDFVVSEDDRQTFNEIIQRVVLEYQVTEVFIRL</sequence>
<reference evidence="1 2" key="1">
    <citation type="journal article" date="2013" name="Nat. Commun.">
        <title>The evolution and pathogenic mechanisms of the rice sheath blight pathogen.</title>
        <authorList>
            <person name="Zheng A."/>
            <person name="Lin R."/>
            <person name="Xu L."/>
            <person name="Qin P."/>
            <person name="Tang C."/>
            <person name="Ai P."/>
            <person name="Zhang D."/>
            <person name="Liu Y."/>
            <person name="Sun Z."/>
            <person name="Feng H."/>
            <person name="Wang Y."/>
            <person name="Chen Y."/>
            <person name="Liang X."/>
            <person name="Fu R."/>
            <person name="Li Q."/>
            <person name="Zhang J."/>
            <person name="Yu X."/>
            <person name="Xie Z."/>
            <person name="Ding L."/>
            <person name="Guan P."/>
            <person name="Tang J."/>
            <person name="Liang Y."/>
            <person name="Wang S."/>
            <person name="Deng Q."/>
            <person name="Li S."/>
            <person name="Zhu J."/>
            <person name="Wang L."/>
            <person name="Liu H."/>
            <person name="Li P."/>
        </authorList>
    </citation>
    <scope>NUCLEOTIDE SEQUENCE [LARGE SCALE GENOMIC DNA]</scope>
    <source>
        <strain evidence="2">AG-1 IA</strain>
    </source>
</reference>
<name>L8X3I4_THACA</name>
<dbReference type="InterPro" id="IPR053720">
    <property type="entry name" value="Psm_Assembly_Chaperone"/>
</dbReference>
<dbReference type="PANTHER" id="PTHR31051">
    <property type="entry name" value="PROTEASOME ASSEMBLY CHAPERONE 3"/>
    <property type="match status" value="1"/>
</dbReference>
<evidence type="ECO:0000313" key="2">
    <source>
        <dbReference type="Proteomes" id="UP000011668"/>
    </source>
</evidence>
<dbReference type="OMA" id="GVMDMVQ"/>
<gene>
    <name evidence="1" type="ORF">AG1IA_01189</name>
</gene>
<proteinExistence type="predicted"/>
<protein>
    <recommendedName>
        <fullName evidence="3">Proteasome assembly chaperone 3</fullName>
    </recommendedName>
</protein>
<evidence type="ECO:0000313" key="1">
    <source>
        <dbReference type="EMBL" id="ELU44760.1"/>
    </source>
</evidence>
<accession>L8X3I4</accession>
<dbReference type="AlphaFoldDB" id="L8X3I4"/>
<evidence type="ECO:0008006" key="3">
    <source>
        <dbReference type="Google" id="ProtNLM"/>
    </source>
</evidence>
<dbReference type="PANTHER" id="PTHR31051:SF1">
    <property type="entry name" value="PROTEASOME ASSEMBLY CHAPERONE 3"/>
    <property type="match status" value="1"/>
</dbReference>